<sequence length="725" mass="82754">MKNRLSIDYNWRLFKLGASGPVEIMDFATWTDTGQAFSSKFTFSCGGWLDEGTRPARDPVVDRNYLYGYTFTFSYQVMDAVENPIVPFFQVSGSEVDTPGVVLPSGKIEYDHIVTPFSEDSGHDVMEGFENNVCVRERDMSCILTFCDGLADTNTSHVKDVKAQMRNLLTGMVSLCTDNLSPMLLIGRKREYGLRPDDTTANITYYVRKWRYASQHTYDMKAFILTDSEVEDSTNSYLVKMDISGLWTGRERLPTMVYIDWRLITVVFSDITEVSPMAEVAVLVLGCYYWSRQDKQWSQRGVISVYMGAFIRIQAHTSKVYFVLGGKMRDRGQTTARSRKSQCWWQCKQLPVSVPEPLGTNATDEFINEEAIEMFISEDIPTDIDSQTDNGSQTDIDSQTDNDSQTDIDLQTDNDSQTDIDLQTDNDSQHDIDAQKDIDSQIDNDSQTDNDAHTDIDSQTDNDSQTDHDSVAKRRRLDIEADIDCIILHDLLTEETDTVSETLSLTSVDSTHDKIRQIVEKNYKHSVQNTMRKYAFLCDKWFAFDKGQGQIDHMIPVASAEEMQSFGHLFFSKTRKDMTDGHLWFSVASRPLHSTFTRAQRLSCCLSLLFMTMITNCMWYKSDSNEGDISQNVHLGPFTFSSQEFFTSLFGTLIVVPFNLLIITLFRKSKPHTHASTVQVESNHKEEKKRDSMAQFNRELDCASPSNIDTRFTPSPQPAWDEERR</sequence>
<dbReference type="GO" id="GO:0005262">
    <property type="term" value="F:calcium channel activity"/>
    <property type="evidence" value="ECO:0007669"/>
    <property type="project" value="TreeGrafter"/>
</dbReference>
<dbReference type="GO" id="GO:0050982">
    <property type="term" value="P:detection of mechanical stimulus"/>
    <property type="evidence" value="ECO:0007669"/>
    <property type="project" value="TreeGrafter"/>
</dbReference>
<proteinExistence type="predicted"/>
<dbReference type="EMBL" id="CAJPWZ010002131">
    <property type="protein sequence ID" value="CAG2231161.1"/>
    <property type="molecule type" value="Genomic_DNA"/>
</dbReference>
<keyword evidence="4" id="KW-1185">Reference proteome</keyword>
<feature type="compositionally biased region" description="Basic and acidic residues" evidence="1">
    <location>
        <begin position="427"/>
        <end position="439"/>
    </location>
</feature>
<evidence type="ECO:0000313" key="3">
    <source>
        <dbReference type="EMBL" id="CAG2231161.1"/>
    </source>
</evidence>
<evidence type="ECO:0000256" key="2">
    <source>
        <dbReference type="SAM" id="Phobius"/>
    </source>
</evidence>
<feature type="compositionally biased region" description="Acidic residues" evidence="1">
    <location>
        <begin position="398"/>
        <end position="424"/>
    </location>
</feature>
<keyword evidence="2" id="KW-1133">Transmembrane helix</keyword>
<organism evidence="3 4">
    <name type="scientific">Mytilus edulis</name>
    <name type="common">Blue mussel</name>
    <dbReference type="NCBI Taxonomy" id="6550"/>
    <lineage>
        <taxon>Eukaryota</taxon>
        <taxon>Metazoa</taxon>
        <taxon>Spiralia</taxon>
        <taxon>Lophotrochozoa</taxon>
        <taxon>Mollusca</taxon>
        <taxon>Bivalvia</taxon>
        <taxon>Autobranchia</taxon>
        <taxon>Pteriomorphia</taxon>
        <taxon>Mytilida</taxon>
        <taxon>Mytiloidea</taxon>
        <taxon>Mytilidae</taxon>
        <taxon>Mytilinae</taxon>
        <taxon>Mytilus</taxon>
    </lineage>
</organism>
<keyword evidence="2" id="KW-0472">Membrane</keyword>
<dbReference type="AlphaFoldDB" id="A0A8S3TQU2"/>
<dbReference type="InterPro" id="IPR051223">
    <property type="entry name" value="Polycystin"/>
</dbReference>
<dbReference type="PANTHER" id="PTHR10877">
    <property type="entry name" value="POLYCYSTIN FAMILY MEMBER"/>
    <property type="match status" value="1"/>
</dbReference>
<feature type="compositionally biased region" description="Polar residues" evidence="1">
    <location>
        <begin position="704"/>
        <end position="714"/>
    </location>
</feature>
<feature type="region of interest" description="Disordered" evidence="1">
    <location>
        <begin position="380"/>
        <end position="471"/>
    </location>
</feature>
<feature type="compositionally biased region" description="Polar residues" evidence="1">
    <location>
        <begin position="384"/>
        <end position="397"/>
    </location>
</feature>
<comment type="caution">
    <text evidence="3">The sequence shown here is derived from an EMBL/GenBank/DDBJ whole genome shotgun (WGS) entry which is preliminary data.</text>
</comment>
<feature type="transmembrane region" description="Helical" evidence="2">
    <location>
        <begin position="645"/>
        <end position="666"/>
    </location>
</feature>
<feature type="region of interest" description="Disordered" evidence="1">
    <location>
        <begin position="676"/>
        <end position="725"/>
    </location>
</feature>
<evidence type="ECO:0000313" key="4">
    <source>
        <dbReference type="Proteomes" id="UP000683360"/>
    </source>
</evidence>
<keyword evidence="2" id="KW-0812">Transmembrane</keyword>
<dbReference type="OrthoDB" id="6156305at2759"/>
<accession>A0A8S3TQU2</accession>
<dbReference type="GO" id="GO:0016020">
    <property type="term" value="C:membrane"/>
    <property type="evidence" value="ECO:0007669"/>
    <property type="project" value="TreeGrafter"/>
</dbReference>
<evidence type="ECO:0000256" key="1">
    <source>
        <dbReference type="SAM" id="MobiDB-lite"/>
    </source>
</evidence>
<dbReference type="Proteomes" id="UP000683360">
    <property type="component" value="Unassembled WGS sequence"/>
</dbReference>
<reference evidence="3" key="1">
    <citation type="submission" date="2021-03" db="EMBL/GenBank/DDBJ databases">
        <authorList>
            <person name="Bekaert M."/>
        </authorList>
    </citation>
    <scope>NUCLEOTIDE SEQUENCE</scope>
</reference>
<feature type="compositionally biased region" description="Basic and acidic residues" evidence="1">
    <location>
        <begin position="682"/>
        <end position="692"/>
    </location>
</feature>
<protein>
    <submittedName>
        <fullName evidence="3">PKD1L2</fullName>
    </submittedName>
</protein>
<dbReference type="PANTHER" id="PTHR10877:SF194">
    <property type="entry name" value="LOCATION OF VULVA DEFECTIVE 1"/>
    <property type="match status" value="1"/>
</dbReference>
<name>A0A8S3TQU2_MYTED</name>
<gene>
    <name evidence="3" type="ORF">MEDL_43901</name>
</gene>